<dbReference type="RefSeq" id="WP_172830086.1">
    <property type="nucleotide sequence ID" value="NZ_LT629787.1"/>
</dbReference>
<dbReference type="InterPro" id="IPR000160">
    <property type="entry name" value="GGDEF_dom"/>
</dbReference>
<dbReference type="InterPro" id="IPR013655">
    <property type="entry name" value="PAS_fold_3"/>
</dbReference>
<dbReference type="InterPro" id="IPR052155">
    <property type="entry name" value="Biofilm_reg_signaling"/>
</dbReference>
<organism evidence="11 12">
    <name type="scientific">Halopseudomonas salegens</name>
    <dbReference type="NCBI Taxonomy" id="1434072"/>
    <lineage>
        <taxon>Bacteria</taxon>
        <taxon>Pseudomonadati</taxon>
        <taxon>Pseudomonadota</taxon>
        <taxon>Gammaproteobacteria</taxon>
        <taxon>Pseudomonadales</taxon>
        <taxon>Pseudomonadaceae</taxon>
        <taxon>Halopseudomonas</taxon>
    </lineage>
</organism>
<dbReference type="GO" id="GO:0071732">
    <property type="term" value="P:cellular response to nitric oxide"/>
    <property type="evidence" value="ECO:0007669"/>
    <property type="project" value="UniProtKB-ARBA"/>
</dbReference>
<dbReference type="InterPro" id="IPR000014">
    <property type="entry name" value="PAS"/>
</dbReference>
<feature type="domain" description="GGDEF" evidence="10">
    <location>
        <begin position="621"/>
        <end position="758"/>
    </location>
</feature>
<dbReference type="CDD" id="cd00130">
    <property type="entry name" value="PAS"/>
    <property type="match status" value="3"/>
</dbReference>
<dbReference type="SMART" id="SM00091">
    <property type="entry name" value="PAS"/>
    <property type="match status" value="3"/>
</dbReference>
<evidence type="ECO:0000256" key="1">
    <source>
        <dbReference type="ARBA" id="ARBA00001946"/>
    </source>
</evidence>
<evidence type="ECO:0000256" key="4">
    <source>
        <dbReference type="ARBA" id="ARBA00022636"/>
    </source>
</evidence>
<dbReference type="InterPro" id="IPR035919">
    <property type="entry name" value="EAL_sf"/>
</dbReference>
<dbReference type="Pfam" id="PF13426">
    <property type="entry name" value="PAS_9"/>
    <property type="match status" value="1"/>
</dbReference>
<dbReference type="AlphaFoldDB" id="A0A1H2EFR1"/>
<feature type="transmembrane region" description="Helical" evidence="6">
    <location>
        <begin position="43"/>
        <end position="63"/>
    </location>
</feature>
<comment type="cofactor">
    <cofactor evidence="1">
        <name>Mg(2+)</name>
        <dbReference type="ChEBI" id="CHEBI:18420"/>
    </cofactor>
</comment>
<dbReference type="PANTHER" id="PTHR44757">
    <property type="entry name" value="DIGUANYLATE CYCLASE DGCP"/>
    <property type="match status" value="1"/>
</dbReference>
<keyword evidence="4" id="KW-0973">c-di-GMP</keyword>
<keyword evidence="12" id="KW-1185">Reference proteome</keyword>
<dbReference type="InterPro" id="IPR001610">
    <property type="entry name" value="PAC"/>
</dbReference>
<dbReference type="InterPro" id="IPR043128">
    <property type="entry name" value="Rev_trsase/Diguanyl_cyclase"/>
</dbReference>
<dbReference type="InterPro" id="IPR035965">
    <property type="entry name" value="PAS-like_dom_sf"/>
</dbReference>
<dbReference type="PROSITE" id="PS50883">
    <property type="entry name" value="EAL"/>
    <property type="match status" value="1"/>
</dbReference>
<feature type="domain" description="PAC" evidence="8">
    <location>
        <begin position="415"/>
        <end position="467"/>
    </location>
</feature>
<dbReference type="GO" id="GO:0071111">
    <property type="term" value="F:cyclic-guanylate-specific phosphodiesterase activity"/>
    <property type="evidence" value="ECO:0007669"/>
    <property type="project" value="UniProtKB-EC"/>
</dbReference>
<feature type="domain" description="EAL" evidence="9">
    <location>
        <begin position="767"/>
        <end position="1021"/>
    </location>
</feature>
<dbReference type="STRING" id="1434072.SAMN05216210_0669"/>
<dbReference type="Pfam" id="PF08447">
    <property type="entry name" value="PAS_3"/>
    <property type="match status" value="1"/>
</dbReference>
<dbReference type="EC" id="3.1.4.52" evidence="3"/>
<accession>A0A1H2EFR1</accession>
<dbReference type="Gene3D" id="3.20.20.450">
    <property type="entry name" value="EAL domain"/>
    <property type="match status" value="1"/>
</dbReference>
<dbReference type="NCBIfam" id="TIGR00254">
    <property type="entry name" value="GGDEF"/>
    <property type="match status" value="1"/>
</dbReference>
<sequence length="1021" mass="116341">MDSLSLSLIVLLAGSLLTLWLLESRRRRLARRLAYQQRRFDNVFNGVGLSLFLFDLSALPPFLQRNGIADQKALDDWLTGNPLRQHELVQQVQIIDANPLALQLFGASSVADLQRLMQRDPDLRKTGARYQLILAVLEQRPLLELNTIVQRLDGAIRYVWMVMRLPARVSDYRAVPLSLSDITERRKAEKAIKERERFWASVVKAVPDVVFVRDVRNNQFSFSNRPLAEVLGYSEEEIARLPPNYRDDMLHPDDLEYMQANRNMLHTLVADQVLEWRVRWQHKTEGWHWFNLRARVLSRFSDGRVKQVIGVVRDVTQQTRDNERLEASEQRYRLLAENITDVIWSTDPHFQLDYISPSVVHQLGYQPEQLIREGFVSVVADERYRLFMADLLRELAPQVKDAKASLRLRQEGMRRQITFDCIRADGHKCPIEMRISLMWGPLGEFLGLLGIARDISEQRRTENRLRMAATVFENTTGAIVVTDPAGYIVQVNANFTQITGYSAEDVIDQQPDMFIVDEYSPGFYRNLQQTLLKEGRWEGEVWYRRRSGEAFPSWSGINAVYDHEGDLVSYVSFFVDVSERKASEARIESLAYYDPLTGLPNRTLFQDRINSALQLAARRQEWVVVLFMDLDRFKPINDTLGHAAGDVMLKQVAQRLRQCVRESDTVARMGGDEFTLLLSGIRGREEAMSTSVHVAEKVLAALTPAFILQEREFFISASIGIALYPQDDQDAESLLKHADTAMYHAKDIGKNNFQFFQRDMNDRALERLALENDLRRALLDNAFTLHYQPQFDCLEGRLVGAEALLRWQHPQRGAVSPAVFVPIAEEIGLIGALGDWVLDTACRQLADWHAAGQKLPRLAINLSGRQFIEGGLVEQVAAALQRHAINPQWIELELTESILLDDVVGTMRTLRRLNALGVSIAVDDFGTGYSSLSYLKDFPIDTLKIDRSFIAPIDQDGADARLVEAIIALGRSLRLRVIAEGVETQAQLQRLCELDCDEVQGFYLGHPLPAERFFAVALSGP</sequence>
<dbReference type="CDD" id="cd01949">
    <property type="entry name" value="GGDEF"/>
    <property type="match status" value="1"/>
</dbReference>
<dbReference type="SMART" id="SM00052">
    <property type="entry name" value="EAL"/>
    <property type="match status" value="1"/>
</dbReference>
<dbReference type="InterPro" id="IPR000700">
    <property type="entry name" value="PAS-assoc_C"/>
</dbReference>
<dbReference type="Proteomes" id="UP000243924">
    <property type="component" value="Chromosome I"/>
</dbReference>
<dbReference type="InterPro" id="IPR029787">
    <property type="entry name" value="Nucleotide_cyclase"/>
</dbReference>
<evidence type="ECO:0000256" key="2">
    <source>
        <dbReference type="ARBA" id="ARBA00004533"/>
    </source>
</evidence>
<evidence type="ECO:0000259" key="9">
    <source>
        <dbReference type="PROSITE" id="PS50883"/>
    </source>
</evidence>
<protein>
    <recommendedName>
        <fullName evidence="3">cyclic-guanylate-specific phosphodiesterase</fullName>
        <ecNumber evidence="3">3.1.4.52</ecNumber>
    </recommendedName>
</protein>
<dbReference type="PANTHER" id="PTHR44757:SF2">
    <property type="entry name" value="BIOFILM ARCHITECTURE MAINTENANCE PROTEIN MBAA"/>
    <property type="match status" value="1"/>
</dbReference>
<dbReference type="FunFam" id="3.20.20.450:FF:000001">
    <property type="entry name" value="Cyclic di-GMP phosphodiesterase yahA"/>
    <property type="match status" value="1"/>
</dbReference>
<dbReference type="FunFam" id="3.30.70.270:FF:000001">
    <property type="entry name" value="Diguanylate cyclase domain protein"/>
    <property type="match status" value="1"/>
</dbReference>
<evidence type="ECO:0000259" key="10">
    <source>
        <dbReference type="PROSITE" id="PS50887"/>
    </source>
</evidence>
<dbReference type="InterPro" id="IPR013767">
    <property type="entry name" value="PAS_fold"/>
</dbReference>
<dbReference type="InterPro" id="IPR001633">
    <property type="entry name" value="EAL_dom"/>
</dbReference>
<gene>
    <name evidence="11" type="ORF">SAMN05216210_0669</name>
</gene>
<dbReference type="SUPFAM" id="SSF55073">
    <property type="entry name" value="Nucleotide cyclase"/>
    <property type="match status" value="1"/>
</dbReference>
<dbReference type="PROSITE" id="PS50113">
    <property type="entry name" value="PAC"/>
    <property type="match status" value="2"/>
</dbReference>
<keyword evidence="6" id="KW-0812">Transmembrane</keyword>
<dbReference type="SMART" id="SM00086">
    <property type="entry name" value="PAC"/>
    <property type="match status" value="3"/>
</dbReference>
<proteinExistence type="predicted"/>
<feature type="domain" description="PAS" evidence="7">
    <location>
        <begin position="464"/>
        <end position="531"/>
    </location>
</feature>
<comment type="subcellular location">
    <subcellularLocation>
        <location evidence="2">Cell inner membrane</location>
    </subcellularLocation>
</comment>
<dbReference type="Gene3D" id="3.30.70.270">
    <property type="match status" value="1"/>
</dbReference>
<evidence type="ECO:0000256" key="3">
    <source>
        <dbReference type="ARBA" id="ARBA00012282"/>
    </source>
</evidence>
<reference evidence="12" key="1">
    <citation type="submission" date="2016-10" db="EMBL/GenBank/DDBJ databases">
        <authorList>
            <person name="Varghese N."/>
            <person name="Submissions S."/>
        </authorList>
    </citation>
    <scope>NUCLEOTIDE SEQUENCE [LARGE SCALE GENOMIC DNA]</scope>
    <source>
        <strain evidence="12">CECT 8338</strain>
    </source>
</reference>
<dbReference type="GO" id="GO:0006355">
    <property type="term" value="P:regulation of DNA-templated transcription"/>
    <property type="evidence" value="ECO:0007669"/>
    <property type="project" value="InterPro"/>
</dbReference>
<dbReference type="PROSITE" id="PS50887">
    <property type="entry name" value="GGDEF"/>
    <property type="match status" value="1"/>
</dbReference>
<dbReference type="Gene3D" id="3.30.450.20">
    <property type="entry name" value="PAS domain"/>
    <property type="match status" value="4"/>
</dbReference>
<comment type="catalytic activity">
    <reaction evidence="5">
        <text>3',3'-c-di-GMP + H2O = 5'-phosphoguanylyl(3'-&gt;5')guanosine + H(+)</text>
        <dbReference type="Rhea" id="RHEA:24902"/>
        <dbReference type="ChEBI" id="CHEBI:15377"/>
        <dbReference type="ChEBI" id="CHEBI:15378"/>
        <dbReference type="ChEBI" id="CHEBI:58754"/>
        <dbReference type="ChEBI" id="CHEBI:58805"/>
        <dbReference type="EC" id="3.1.4.52"/>
    </reaction>
    <physiologicalReaction direction="left-to-right" evidence="5">
        <dbReference type="Rhea" id="RHEA:24903"/>
    </physiologicalReaction>
</comment>
<dbReference type="PROSITE" id="PS50112">
    <property type="entry name" value="PAS"/>
    <property type="match status" value="3"/>
</dbReference>
<dbReference type="SUPFAM" id="SSF141868">
    <property type="entry name" value="EAL domain-like"/>
    <property type="match status" value="1"/>
</dbReference>
<evidence type="ECO:0000256" key="5">
    <source>
        <dbReference type="ARBA" id="ARBA00051114"/>
    </source>
</evidence>
<dbReference type="EMBL" id="LT629787">
    <property type="protein sequence ID" value="SDT93833.1"/>
    <property type="molecule type" value="Genomic_DNA"/>
</dbReference>
<feature type="domain" description="PAS" evidence="7">
    <location>
        <begin position="195"/>
        <end position="272"/>
    </location>
</feature>
<keyword evidence="6" id="KW-0472">Membrane</keyword>
<dbReference type="GO" id="GO:0005886">
    <property type="term" value="C:plasma membrane"/>
    <property type="evidence" value="ECO:0007669"/>
    <property type="project" value="UniProtKB-SubCell"/>
</dbReference>
<evidence type="ECO:0000313" key="11">
    <source>
        <dbReference type="EMBL" id="SDT93833.1"/>
    </source>
</evidence>
<evidence type="ECO:0000259" key="8">
    <source>
        <dbReference type="PROSITE" id="PS50113"/>
    </source>
</evidence>
<dbReference type="SUPFAM" id="SSF55785">
    <property type="entry name" value="PYP-like sensor domain (PAS domain)"/>
    <property type="match status" value="4"/>
</dbReference>
<dbReference type="SMART" id="SM00267">
    <property type="entry name" value="GGDEF"/>
    <property type="match status" value="1"/>
</dbReference>
<keyword evidence="6" id="KW-1133">Transmembrane helix</keyword>
<feature type="domain" description="PAC" evidence="8">
    <location>
        <begin position="537"/>
        <end position="589"/>
    </location>
</feature>
<dbReference type="Pfam" id="PF00990">
    <property type="entry name" value="GGDEF"/>
    <property type="match status" value="1"/>
</dbReference>
<dbReference type="Pfam" id="PF00989">
    <property type="entry name" value="PAS"/>
    <property type="match status" value="1"/>
</dbReference>
<evidence type="ECO:0000259" key="7">
    <source>
        <dbReference type="PROSITE" id="PS50112"/>
    </source>
</evidence>
<evidence type="ECO:0000313" key="12">
    <source>
        <dbReference type="Proteomes" id="UP000243924"/>
    </source>
</evidence>
<feature type="domain" description="PAS" evidence="7">
    <location>
        <begin position="328"/>
        <end position="371"/>
    </location>
</feature>
<dbReference type="CDD" id="cd01948">
    <property type="entry name" value="EAL"/>
    <property type="match status" value="1"/>
</dbReference>
<feature type="transmembrane region" description="Helical" evidence="6">
    <location>
        <begin position="6"/>
        <end position="22"/>
    </location>
</feature>
<evidence type="ECO:0000256" key="6">
    <source>
        <dbReference type="SAM" id="Phobius"/>
    </source>
</evidence>
<dbReference type="Pfam" id="PF00563">
    <property type="entry name" value="EAL"/>
    <property type="match status" value="1"/>
</dbReference>
<dbReference type="NCBIfam" id="TIGR00229">
    <property type="entry name" value="sensory_box"/>
    <property type="match status" value="3"/>
</dbReference>
<name>A0A1H2EFR1_9GAMM</name>